<dbReference type="InterPro" id="IPR019282">
    <property type="entry name" value="Glycoamylase-like_cons_dom"/>
</dbReference>
<gene>
    <name evidence="2" type="ORF">F1728_19670</name>
</gene>
<protein>
    <recommendedName>
        <fullName evidence="1">Glycoamylase-like domain-containing protein</fullName>
    </recommendedName>
</protein>
<dbReference type="KEGG" id="gim:F1728_19670"/>
<dbReference type="EMBL" id="CP043930">
    <property type="protein sequence ID" value="QGQ24767.1"/>
    <property type="molecule type" value="Genomic_DNA"/>
</dbReference>
<evidence type="ECO:0000313" key="3">
    <source>
        <dbReference type="Proteomes" id="UP000427281"/>
    </source>
</evidence>
<keyword evidence="3" id="KW-1185">Reference proteome</keyword>
<evidence type="ECO:0000313" key="2">
    <source>
        <dbReference type="EMBL" id="QGQ24767.1"/>
    </source>
</evidence>
<dbReference type="Pfam" id="PF10091">
    <property type="entry name" value="Glycoamylase"/>
    <property type="match status" value="1"/>
</dbReference>
<organism evidence="2 3">
    <name type="scientific">Gimesia benthica</name>
    <dbReference type="NCBI Taxonomy" id="2608982"/>
    <lineage>
        <taxon>Bacteria</taxon>
        <taxon>Pseudomonadati</taxon>
        <taxon>Planctomycetota</taxon>
        <taxon>Planctomycetia</taxon>
        <taxon>Planctomycetales</taxon>
        <taxon>Planctomycetaceae</taxon>
        <taxon>Gimesia</taxon>
    </lineage>
</organism>
<accession>A0A6I6AEH9</accession>
<dbReference type="Gene3D" id="1.50.10.140">
    <property type="match status" value="1"/>
</dbReference>
<proteinExistence type="predicted"/>
<reference evidence="2 3" key="1">
    <citation type="submission" date="2019-09" db="EMBL/GenBank/DDBJ databases">
        <title>Gimesia benthica sp. nov., a novel bacterium isolated from deep-sea water of the Northwest Indian Ocean.</title>
        <authorList>
            <person name="Dai X."/>
        </authorList>
    </citation>
    <scope>NUCLEOTIDE SEQUENCE [LARGE SCALE GENOMIC DNA]</scope>
    <source>
        <strain evidence="2 3">E7</strain>
    </source>
</reference>
<feature type="domain" description="Glycoamylase-like" evidence="1">
    <location>
        <begin position="187"/>
        <end position="217"/>
    </location>
</feature>
<dbReference type="Proteomes" id="UP000427281">
    <property type="component" value="Chromosome"/>
</dbReference>
<name>A0A6I6AEH9_9PLAN</name>
<evidence type="ECO:0000259" key="1">
    <source>
        <dbReference type="Pfam" id="PF10091"/>
    </source>
</evidence>
<sequence>MTNHRANRPKQPSSNEDMVDSLQRDAFGYFLRENNPANGLVLDKTQADAPASIAAIGFALAGYPAGVERLWMTRAEATERTLAVLRFFWTSPQGTAPDATGYKGFYYHFLDMTTGRRAGMCELSTIDTAFLLAGMLTAAIYFDEDCEDEREIRTLADALYRRADWQWARNGGATITHGWKPKSGFLKYRWNGYDEALLVYVLGLGSPTYPLPEEPMIRYIEIATQSPVSLNPAAYAFRTSRHRSLE</sequence>
<dbReference type="AlphaFoldDB" id="A0A6I6AEH9"/>